<feature type="signal peptide" evidence="1">
    <location>
        <begin position="1"/>
        <end position="19"/>
    </location>
</feature>
<dbReference type="Pfam" id="PF13620">
    <property type="entry name" value="CarboxypepD_reg"/>
    <property type="match status" value="1"/>
</dbReference>
<dbReference type="PROSITE" id="PS51257">
    <property type="entry name" value="PROKAR_LIPOPROTEIN"/>
    <property type="match status" value="1"/>
</dbReference>
<evidence type="ECO:0008006" key="4">
    <source>
        <dbReference type="Google" id="ProtNLM"/>
    </source>
</evidence>
<keyword evidence="1" id="KW-0732">Signal</keyword>
<evidence type="ECO:0000313" key="2">
    <source>
        <dbReference type="EMBL" id="OGF32102.1"/>
    </source>
</evidence>
<evidence type="ECO:0000256" key="1">
    <source>
        <dbReference type="SAM" id="SignalP"/>
    </source>
</evidence>
<dbReference type="EMBL" id="MFFY01000004">
    <property type="protein sequence ID" value="OGF32102.1"/>
    <property type="molecule type" value="Genomic_DNA"/>
</dbReference>
<gene>
    <name evidence="2" type="ORF">A3H09_00200</name>
</gene>
<reference evidence="2 3" key="1">
    <citation type="journal article" date="2016" name="Nat. Commun.">
        <title>Thousands of microbial genomes shed light on interconnected biogeochemical processes in an aquifer system.</title>
        <authorList>
            <person name="Anantharaman K."/>
            <person name="Brown C.T."/>
            <person name="Hug L.A."/>
            <person name="Sharon I."/>
            <person name="Castelle C.J."/>
            <person name="Probst A.J."/>
            <person name="Thomas B.C."/>
            <person name="Singh A."/>
            <person name="Wilkins M.J."/>
            <person name="Karaoz U."/>
            <person name="Brodie E.L."/>
            <person name="Williams K.H."/>
            <person name="Hubbard S.S."/>
            <person name="Banfield J.F."/>
        </authorList>
    </citation>
    <scope>NUCLEOTIDE SEQUENCE [LARGE SCALE GENOMIC DNA]</scope>
</reference>
<organism evidence="2 3">
    <name type="scientific">Candidatus Falkowbacteria bacterium RIFCSPLOWO2_12_FULL_45_13</name>
    <dbReference type="NCBI Taxonomy" id="1797991"/>
    <lineage>
        <taxon>Bacteria</taxon>
        <taxon>Candidatus Falkowiibacteriota</taxon>
    </lineage>
</organism>
<sequence>MVKFVASCLLAVIFLSGCGDLETSSSVSSITISPSSITVGIAKSTLFSAIVKNSAGNIISASPTWSVSGTGSINSSTGLFTAGSASGEGTVTATYGGISDTAAVTTTINGWVAGRVLESLGKKVQDIKVYLIGTSLEDFTDSDGDYSIPSVPAGTYEVWTDRDSSIYRAASKEATVVSGETETVNFTILYFTDPPDLNPPVFEFE</sequence>
<comment type="caution">
    <text evidence="2">The sequence shown here is derived from an EMBL/GenBank/DDBJ whole genome shotgun (WGS) entry which is preliminary data.</text>
</comment>
<proteinExistence type="predicted"/>
<name>A0A1F5SZM7_9BACT</name>
<dbReference type="AlphaFoldDB" id="A0A1F5SZM7"/>
<dbReference type="InterPro" id="IPR013784">
    <property type="entry name" value="Carb-bd-like_fold"/>
</dbReference>
<accession>A0A1F5SZM7</accession>
<dbReference type="SUPFAM" id="SSF49452">
    <property type="entry name" value="Starch-binding domain-like"/>
    <property type="match status" value="1"/>
</dbReference>
<dbReference type="Gene3D" id="2.60.40.1120">
    <property type="entry name" value="Carboxypeptidase-like, regulatory domain"/>
    <property type="match status" value="1"/>
</dbReference>
<dbReference type="Proteomes" id="UP000176915">
    <property type="component" value="Unassembled WGS sequence"/>
</dbReference>
<dbReference type="Gene3D" id="2.60.40.1080">
    <property type="match status" value="1"/>
</dbReference>
<evidence type="ECO:0000313" key="3">
    <source>
        <dbReference type="Proteomes" id="UP000176915"/>
    </source>
</evidence>
<feature type="chain" id="PRO_5009521319" description="BIG2 domain-containing protein" evidence="1">
    <location>
        <begin position="20"/>
        <end position="205"/>
    </location>
</feature>
<protein>
    <recommendedName>
        <fullName evidence="4">BIG2 domain-containing protein</fullName>
    </recommendedName>
</protein>
<dbReference type="GO" id="GO:0030246">
    <property type="term" value="F:carbohydrate binding"/>
    <property type="evidence" value="ECO:0007669"/>
    <property type="project" value="InterPro"/>
</dbReference>